<dbReference type="InterPro" id="IPR050377">
    <property type="entry name" value="Radical_SAM_PqqE_MftC-like"/>
</dbReference>
<gene>
    <name evidence="1" type="ORF">S01H1_15656</name>
</gene>
<dbReference type="AlphaFoldDB" id="X0SJ18"/>
<name>X0SJ18_9ZZZZ</name>
<dbReference type="PANTHER" id="PTHR11228:SF7">
    <property type="entry name" value="PQQA PEPTIDE CYCLASE"/>
    <property type="match status" value="1"/>
</dbReference>
<dbReference type="InterPro" id="IPR013785">
    <property type="entry name" value="Aldolase_TIM"/>
</dbReference>
<dbReference type="CDD" id="cd21123">
    <property type="entry name" value="SPASM_MftC-like"/>
    <property type="match status" value="1"/>
</dbReference>
<feature type="non-terminal residue" evidence="1">
    <location>
        <position position="1"/>
    </location>
</feature>
<evidence type="ECO:0000313" key="1">
    <source>
        <dbReference type="EMBL" id="GAF75106.1"/>
    </source>
</evidence>
<evidence type="ECO:0008006" key="2">
    <source>
        <dbReference type="Google" id="ProtNLM"/>
    </source>
</evidence>
<accession>X0SJ18</accession>
<dbReference type="SUPFAM" id="SSF102114">
    <property type="entry name" value="Radical SAM enzymes"/>
    <property type="match status" value="1"/>
</dbReference>
<dbReference type="PANTHER" id="PTHR11228">
    <property type="entry name" value="RADICAL SAM DOMAIN PROTEIN"/>
    <property type="match status" value="1"/>
</dbReference>
<sequence>LSTNGTLITEKTAQKIKEVGFGEVGISLDGIGANNDRFRGFKGAYDAALQGIRSCVALGQKVSLRFTITRSNYRDIPAIFELIELEKIDRACFYHLAYVGRAGKMQVDDVAPEETRAIVDLIFEKTLDLHQRGLHKEILTVDNHADGVYLYLRVKREQPERAAEVFDLLRRNGGNNAGLLIGAVDNLGNVHADQFWWHYSFGNVRERKFGDIWLDTSDPLMRGLKDRKPLLKGRCARCQYLDICRGNLRVRAEAAYGDVWAEDPACYLTDEEIGIDKPPTEV</sequence>
<proteinExistence type="predicted"/>
<dbReference type="InterPro" id="IPR058240">
    <property type="entry name" value="rSAM_sf"/>
</dbReference>
<comment type="caution">
    <text evidence="1">The sequence shown here is derived from an EMBL/GenBank/DDBJ whole genome shotgun (WGS) entry which is preliminary data.</text>
</comment>
<dbReference type="GO" id="GO:0006783">
    <property type="term" value="P:heme biosynthetic process"/>
    <property type="evidence" value="ECO:0007669"/>
    <property type="project" value="TreeGrafter"/>
</dbReference>
<reference evidence="1" key="1">
    <citation type="journal article" date="2014" name="Front. Microbiol.">
        <title>High frequency of phylogenetically diverse reductive dehalogenase-homologous genes in deep subseafloor sedimentary metagenomes.</title>
        <authorList>
            <person name="Kawai M."/>
            <person name="Futagami T."/>
            <person name="Toyoda A."/>
            <person name="Takaki Y."/>
            <person name="Nishi S."/>
            <person name="Hori S."/>
            <person name="Arai W."/>
            <person name="Tsubouchi T."/>
            <person name="Morono Y."/>
            <person name="Uchiyama I."/>
            <person name="Ito T."/>
            <person name="Fujiyama A."/>
            <person name="Inagaki F."/>
            <person name="Takami H."/>
        </authorList>
    </citation>
    <scope>NUCLEOTIDE SEQUENCE</scope>
    <source>
        <strain evidence="1">Expedition CK06-06</strain>
    </source>
</reference>
<protein>
    <recommendedName>
        <fullName evidence="2">Radical SAM core domain-containing protein</fullName>
    </recommendedName>
</protein>
<dbReference type="InterPro" id="IPR023885">
    <property type="entry name" value="4Fe4S-binding_SPASM_dom"/>
</dbReference>
<dbReference type="Gene3D" id="3.20.20.70">
    <property type="entry name" value="Aldolase class I"/>
    <property type="match status" value="1"/>
</dbReference>
<dbReference type="EMBL" id="BARS01008182">
    <property type="protein sequence ID" value="GAF75106.1"/>
    <property type="molecule type" value="Genomic_DNA"/>
</dbReference>
<organism evidence="1">
    <name type="scientific">marine sediment metagenome</name>
    <dbReference type="NCBI Taxonomy" id="412755"/>
    <lineage>
        <taxon>unclassified sequences</taxon>
        <taxon>metagenomes</taxon>
        <taxon>ecological metagenomes</taxon>
    </lineage>
</organism>
<dbReference type="NCBIfam" id="TIGR04085">
    <property type="entry name" value="rSAM_more_4Fe4S"/>
    <property type="match status" value="1"/>
</dbReference>